<comment type="cofactor">
    <cofactor evidence="2">
        <name>Mn(2+)</name>
        <dbReference type="ChEBI" id="CHEBI:29035"/>
    </cofactor>
    <text evidence="2">The Mn(2+) ion enhances activity.</text>
</comment>
<proteinExistence type="predicted"/>
<dbReference type="EMBL" id="HG938353">
    <property type="protein sequence ID" value="CDN48323.1"/>
    <property type="molecule type" value="Genomic_DNA"/>
</dbReference>
<dbReference type="GeneID" id="24258191"/>
<reference evidence="5" key="1">
    <citation type="journal article" date="2014" name="BMC Genomics">
        <title>Genome sequencing of two Neorhizobium galegae strains reveals a noeT gene responsible for the unusual acetylation of the nodulation factors.</title>
        <authorList>
            <person name="Osterman J."/>
            <person name="Marsh J."/>
            <person name="Laine P.K."/>
            <person name="Zeng Z."/>
            <person name="Alatalo E."/>
            <person name="Sullivan J.T."/>
            <person name="Young J.P."/>
            <person name="Thomas-Oates J."/>
            <person name="Paulin L."/>
            <person name="Lindstrom K."/>
        </authorList>
    </citation>
    <scope>NUCLEOTIDE SEQUENCE [LARGE SCALE GENOMIC DNA]</scope>
    <source>
        <strain evidence="5">HAMBI 540</strain>
    </source>
</reference>
<dbReference type="Gene3D" id="3.30.70.360">
    <property type="match status" value="1"/>
</dbReference>
<evidence type="ECO:0000259" key="3">
    <source>
        <dbReference type="Pfam" id="PF07687"/>
    </source>
</evidence>
<dbReference type="RefSeq" id="WP_038587528.1">
    <property type="nucleotide sequence ID" value="NZ_HG938353.1"/>
</dbReference>
<dbReference type="PANTHER" id="PTHR11014">
    <property type="entry name" value="PEPTIDASE M20 FAMILY MEMBER"/>
    <property type="match status" value="1"/>
</dbReference>
<dbReference type="PIRSF" id="PIRSF005962">
    <property type="entry name" value="Pept_M20D_amidohydro"/>
    <property type="match status" value="1"/>
</dbReference>
<dbReference type="Gene3D" id="3.40.630.10">
    <property type="entry name" value="Zn peptidases"/>
    <property type="match status" value="1"/>
</dbReference>
<evidence type="ECO:0000256" key="1">
    <source>
        <dbReference type="ARBA" id="ARBA00022801"/>
    </source>
</evidence>
<dbReference type="NCBIfam" id="TIGR01891">
    <property type="entry name" value="amidohydrolases"/>
    <property type="match status" value="1"/>
</dbReference>
<dbReference type="InterPro" id="IPR011650">
    <property type="entry name" value="Peptidase_M20_dimer"/>
</dbReference>
<dbReference type="SUPFAM" id="SSF55031">
    <property type="entry name" value="Bacterial exopeptidase dimerisation domain"/>
    <property type="match status" value="1"/>
</dbReference>
<dbReference type="HOGENOM" id="CLU_023257_1_0_5"/>
<dbReference type="InterPro" id="IPR002933">
    <property type="entry name" value="Peptidase_M20"/>
</dbReference>
<dbReference type="KEGG" id="ngg:RG540_CH21550"/>
<dbReference type="GO" id="GO:0016787">
    <property type="term" value="F:hydrolase activity"/>
    <property type="evidence" value="ECO:0007669"/>
    <property type="project" value="UniProtKB-KW"/>
</dbReference>
<dbReference type="PANTHER" id="PTHR11014:SF169">
    <property type="entry name" value="CLAN MH, FAMILY M20, PEPTIDASE T-LIKE METALLOPEPTIDASE"/>
    <property type="match status" value="1"/>
</dbReference>
<dbReference type="OrthoDB" id="9777385at2"/>
<evidence type="ECO:0000313" key="5">
    <source>
        <dbReference type="Proteomes" id="UP000028181"/>
    </source>
</evidence>
<feature type="binding site" evidence="2">
    <location>
        <position position="160"/>
    </location>
    <ligand>
        <name>Mn(2+)</name>
        <dbReference type="ChEBI" id="CHEBI:29035"/>
        <label>2</label>
    </ligand>
</feature>
<feature type="binding site" evidence="2">
    <location>
        <position position="354"/>
    </location>
    <ligand>
        <name>Mn(2+)</name>
        <dbReference type="ChEBI" id="CHEBI:29035"/>
        <label>2</label>
    </ligand>
</feature>
<keyword evidence="2" id="KW-0479">Metal-binding</keyword>
<dbReference type="InterPro" id="IPR036264">
    <property type="entry name" value="Bact_exopeptidase_dim_dom"/>
</dbReference>
<dbReference type="Proteomes" id="UP000028181">
    <property type="component" value="Chromosome I"/>
</dbReference>
<keyword evidence="1" id="KW-0378">Hydrolase</keyword>
<evidence type="ECO:0000313" key="4">
    <source>
        <dbReference type="EMBL" id="CDN48323.1"/>
    </source>
</evidence>
<dbReference type="PATRIC" id="fig|1028800.3.peg.2179"/>
<dbReference type="SUPFAM" id="SSF53187">
    <property type="entry name" value="Zn-dependent exopeptidases"/>
    <property type="match status" value="1"/>
</dbReference>
<keyword evidence="2" id="KW-0464">Manganese</keyword>
<feature type="binding site" evidence="2">
    <location>
        <position position="99"/>
    </location>
    <ligand>
        <name>Mn(2+)</name>
        <dbReference type="ChEBI" id="CHEBI:29035"/>
        <label>2</label>
    </ligand>
</feature>
<organism evidence="4 5">
    <name type="scientific">Neorhizobium galegae bv. orientalis str. HAMBI 540</name>
    <dbReference type="NCBI Taxonomy" id="1028800"/>
    <lineage>
        <taxon>Bacteria</taxon>
        <taxon>Pseudomonadati</taxon>
        <taxon>Pseudomonadota</taxon>
        <taxon>Alphaproteobacteria</taxon>
        <taxon>Hyphomicrobiales</taxon>
        <taxon>Rhizobiaceae</taxon>
        <taxon>Rhizobium/Agrobacterium group</taxon>
        <taxon>Neorhizobium</taxon>
    </lineage>
</organism>
<dbReference type="AlphaFoldDB" id="A0A068SQ22"/>
<keyword evidence="5" id="KW-1185">Reference proteome</keyword>
<name>A0A068SQ22_NEOGA</name>
<dbReference type="GO" id="GO:0046872">
    <property type="term" value="F:metal ion binding"/>
    <property type="evidence" value="ECO:0007669"/>
    <property type="project" value="UniProtKB-KW"/>
</dbReference>
<dbReference type="Pfam" id="PF01546">
    <property type="entry name" value="Peptidase_M20"/>
    <property type="match status" value="1"/>
</dbReference>
<dbReference type="Pfam" id="PF07687">
    <property type="entry name" value="M20_dimer"/>
    <property type="match status" value="1"/>
</dbReference>
<dbReference type="eggNOG" id="COG1473">
    <property type="taxonomic scope" value="Bacteria"/>
</dbReference>
<sequence length="381" mass="40505">MFLTNQDVIELTAWRRKLHAMPEISSEEIATAAEVQGFLADTKPDRVVSGLGGTGVAVIYDSGLPGPTVLFRAELDALPIEEIGTPDHRSKIPGKGHMCGHDGHMTMLAALGRQFGRERPKRGRVILLFQPAEETGAGAAAVIADEKFQQLAPDYSFSLHNMPGLPLGHAWLKDGIVNCASRGLKIVLSGRTAHASMPETGISPVPAVAALMPALTALSQGSIATGDMVLATLTHASVGEPAFGIAPGHAEVWVTLRTMTDGQMQALTTKAEHLVREVAAAGGLGYAMDYHDIFGHCENHAEAAALLRAAMEAEGISHEAGETMRGSEDFGRFATVSKSAMFFLGAGENMPNLHNPNYDFPDDLIPIGTKIFMRLARDILG</sequence>
<evidence type="ECO:0000256" key="2">
    <source>
        <dbReference type="PIRSR" id="PIRSR005962-1"/>
    </source>
</evidence>
<accession>A0A068SQ22</accession>
<feature type="binding site" evidence="2">
    <location>
        <position position="134"/>
    </location>
    <ligand>
        <name>Mn(2+)</name>
        <dbReference type="ChEBI" id="CHEBI:29035"/>
        <label>2</label>
    </ligand>
</feature>
<protein>
    <submittedName>
        <fullName evidence="4">Cellulose synthesis protein</fullName>
    </submittedName>
</protein>
<feature type="binding site" evidence="2">
    <location>
        <position position="101"/>
    </location>
    <ligand>
        <name>Mn(2+)</name>
        <dbReference type="ChEBI" id="CHEBI:29035"/>
        <label>2</label>
    </ligand>
</feature>
<feature type="domain" description="Peptidase M20 dimerisation" evidence="3">
    <location>
        <begin position="182"/>
        <end position="280"/>
    </location>
</feature>
<gene>
    <name evidence="4" type="ORF">RG540_CH21550</name>
</gene>
<dbReference type="InterPro" id="IPR017439">
    <property type="entry name" value="Amidohydrolase"/>
</dbReference>